<reference evidence="4 5" key="3">
    <citation type="journal article" date="2015" name="Genome Announc.">
        <title>Draft Genome Sequence of the Archiascomycetous Yeast Saitoella complicata.</title>
        <authorList>
            <person name="Yamauchi K."/>
            <person name="Kondo S."/>
            <person name="Hamamoto M."/>
            <person name="Takahashi Y."/>
            <person name="Ogura Y."/>
            <person name="Hayashi T."/>
            <person name="Nishida H."/>
        </authorList>
    </citation>
    <scope>NUCLEOTIDE SEQUENCE [LARGE SCALE GENOMIC DNA]</scope>
    <source>
        <strain evidence="4 5">NRRL Y-17804</strain>
    </source>
</reference>
<dbReference type="OrthoDB" id="4951845at2759"/>
<evidence type="ECO:0000313" key="5">
    <source>
        <dbReference type="Proteomes" id="UP000033140"/>
    </source>
</evidence>
<dbReference type="SFLD" id="SFLDG00358">
    <property type="entry name" value="Main_(cytGST)"/>
    <property type="match status" value="1"/>
</dbReference>
<evidence type="ECO:0000313" key="4">
    <source>
        <dbReference type="EMBL" id="GAO52336.1"/>
    </source>
</evidence>
<dbReference type="SUPFAM" id="SSF52833">
    <property type="entry name" value="Thioredoxin-like"/>
    <property type="match status" value="1"/>
</dbReference>
<dbReference type="Pfam" id="PF13417">
    <property type="entry name" value="GST_N_3"/>
    <property type="match status" value="1"/>
</dbReference>
<dbReference type="Gene3D" id="3.40.30.10">
    <property type="entry name" value="Glutaredoxin"/>
    <property type="match status" value="1"/>
</dbReference>
<evidence type="ECO:0000259" key="2">
    <source>
        <dbReference type="PROSITE" id="PS50404"/>
    </source>
</evidence>
<dbReference type="RefSeq" id="XP_019023745.1">
    <property type="nucleotide sequence ID" value="XM_019171037.1"/>
</dbReference>
<feature type="domain" description="GST C-terminal" evidence="3">
    <location>
        <begin position="116"/>
        <end position="253"/>
    </location>
</feature>
<dbReference type="CDD" id="cd00570">
    <property type="entry name" value="GST_N_family"/>
    <property type="match status" value="1"/>
</dbReference>
<dbReference type="SUPFAM" id="SSF47616">
    <property type="entry name" value="GST C-terminal domain-like"/>
    <property type="match status" value="1"/>
</dbReference>
<protein>
    <recommendedName>
        <fullName evidence="6">Glutathione transferase</fullName>
    </recommendedName>
</protein>
<keyword evidence="5" id="KW-1185">Reference proteome</keyword>
<sequence length="265" mass="30334">MPTSSKTEKIQKTYHTKATGNALATAESHGKESPLQLYGSCFCPFVQRVWIALEHNGLQYQYLEIDPYKKPKALTDINPRGLVPALRDGDWGSYESTVLMEYLEDAYPEKRLLGTDAKKRAENRLWADHVNRHLVPSFYRFLQTQMHETEKSNAAKKDFDDAVRKLVDNAHPQGPFFAGKELGWVDVMAAPWILRIPRVLKPYRQYDGPDSERYKKWIEAMERNEAVMATVSGDELYLDSYERYAEDRPGTSQVAEATRSGKGLP</sequence>
<dbReference type="PROSITE" id="PS51354">
    <property type="entry name" value="GLUTAREDOXIN_2"/>
    <property type="match status" value="1"/>
</dbReference>
<organism evidence="4 5">
    <name type="scientific">Saitoella complicata (strain BCRC 22490 / CBS 7301 / JCM 7358 / NBRC 10748 / NRRL Y-17804)</name>
    <dbReference type="NCBI Taxonomy" id="698492"/>
    <lineage>
        <taxon>Eukaryota</taxon>
        <taxon>Fungi</taxon>
        <taxon>Dikarya</taxon>
        <taxon>Ascomycota</taxon>
        <taxon>Taphrinomycotina</taxon>
        <taxon>Taphrinomycotina incertae sedis</taxon>
        <taxon>Saitoella</taxon>
    </lineage>
</organism>
<dbReference type="GO" id="GO:0005737">
    <property type="term" value="C:cytoplasm"/>
    <property type="evidence" value="ECO:0007669"/>
    <property type="project" value="InterPro"/>
</dbReference>
<feature type="domain" description="GST N-terminal" evidence="2">
    <location>
        <begin position="33"/>
        <end position="111"/>
    </location>
</feature>
<dbReference type="OMA" id="FGACFCP"/>
<accession>A0A0E9NRM1</accession>
<dbReference type="PRINTS" id="PR01625">
    <property type="entry name" value="GSTRNSFRASEO"/>
</dbReference>
<evidence type="ECO:0000259" key="3">
    <source>
        <dbReference type="PROSITE" id="PS50405"/>
    </source>
</evidence>
<dbReference type="GO" id="GO:0004364">
    <property type="term" value="F:glutathione transferase activity"/>
    <property type="evidence" value="ECO:0007669"/>
    <property type="project" value="InterPro"/>
</dbReference>
<gene>
    <name evidence="4" type="ORF">G7K_6415-t1</name>
</gene>
<name>A0A0E9NRM1_SAICN</name>
<dbReference type="InterPro" id="IPR005442">
    <property type="entry name" value="GST_omega"/>
</dbReference>
<dbReference type="CDD" id="cd00299">
    <property type="entry name" value="GST_C_family"/>
    <property type="match status" value="1"/>
</dbReference>
<dbReference type="AlphaFoldDB" id="A0A0E9NRM1"/>
<dbReference type="Proteomes" id="UP000033140">
    <property type="component" value="Unassembled WGS sequence"/>
</dbReference>
<evidence type="ECO:0008006" key="6">
    <source>
        <dbReference type="Google" id="ProtNLM"/>
    </source>
</evidence>
<proteinExistence type="predicted"/>
<dbReference type="PROSITE" id="PS50405">
    <property type="entry name" value="GST_CTER"/>
    <property type="match status" value="1"/>
</dbReference>
<dbReference type="SFLD" id="SFLDS00019">
    <property type="entry name" value="Glutathione_Transferase_(cytos"/>
    <property type="match status" value="1"/>
</dbReference>
<dbReference type="InterPro" id="IPR050983">
    <property type="entry name" value="GST_Omega/HSP26"/>
</dbReference>
<reference evidence="4 5" key="2">
    <citation type="journal article" date="2014" name="J. Gen. Appl. Microbiol.">
        <title>The early diverging ascomycetous budding yeast Saitoella complicata has three histone deacetylases belonging to the Clr6, Hos2, and Rpd3 lineages.</title>
        <authorList>
            <person name="Nishida H."/>
            <person name="Matsumoto T."/>
            <person name="Kondo S."/>
            <person name="Hamamoto M."/>
            <person name="Yoshikawa H."/>
        </authorList>
    </citation>
    <scope>NUCLEOTIDE SEQUENCE [LARGE SCALE GENOMIC DNA]</scope>
    <source>
        <strain evidence="4 5">NRRL Y-17804</strain>
    </source>
</reference>
<dbReference type="EMBL" id="BACD03000066">
    <property type="protein sequence ID" value="GAO52336.1"/>
    <property type="molecule type" value="Genomic_DNA"/>
</dbReference>
<dbReference type="InterPro" id="IPR004045">
    <property type="entry name" value="Glutathione_S-Trfase_N"/>
</dbReference>
<comment type="caution">
    <text evidence="4">The sequence shown here is derived from an EMBL/GenBank/DDBJ whole genome shotgun (WGS) entry which is preliminary data.</text>
</comment>
<dbReference type="PROSITE" id="PS50404">
    <property type="entry name" value="GST_NTER"/>
    <property type="match status" value="1"/>
</dbReference>
<dbReference type="PANTHER" id="PTHR43968:SF6">
    <property type="entry name" value="GLUTATHIONE S-TRANSFERASE OMEGA"/>
    <property type="match status" value="1"/>
</dbReference>
<dbReference type="STRING" id="698492.A0A0E9NRM1"/>
<evidence type="ECO:0000256" key="1">
    <source>
        <dbReference type="ARBA" id="ARBA00023002"/>
    </source>
</evidence>
<dbReference type="InterPro" id="IPR040079">
    <property type="entry name" value="Glutathione_S-Trfase"/>
</dbReference>
<reference evidence="4 5" key="1">
    <citation type="journal article" date="2011" name="J. Gen. Appl. Microbiol.">
        <title>Draft genome sequencing of the enigmatic yeast Saitoella complicata.</title>
        <authorList>
            <person name="Nishida H."/>
            <person name="Hamamoto M."/>
            <person name="Sugiyama J."/>
        </authorList>
    </citation>
    <scope>NUCLEOTIDE SEQUENCE [LARGE SCALE GENOMIC DNA]</scope>
    <source>
        <strain evidence="4 5">NRRL Y-17804</strain>
    </source>
</reference>
<dbReference type="GO" id="GO:0045174">
    <property type="term" value="F:glutathione dehydrogenase (ascorbate) activity"/>
    <property type="evidence" value="ECO:0007669"/>
    <property type="project" value="UniProtKB-ARBA"/>
</dbReference>
<dbReference type="Gene3D" id="1.20.1050.10">
    <property type="match status" value="1"/>
</dbReference>
<dbReference type="PANTHER" id="PTHR43968">
    <property type="match status" value="1"/>
</dbReference>
<keyword evidence="1" id="KW-0560">Oxidoreductase</keyword>
<dbReference type="InterPro" id="IPR010987">
    <property type="entry name" value="Glutathione-S-Trfase_C-like"/>
</dbReference>
<dbReference type="InterPro" id="IPR036249">
    <property type="entry name" value="Thioredoxin-like_sf"/>
</dbReference>
<dbReference type="InterPro" id="IPR036282">
    <property type="entry name" value="Glutathione-S-Trfase_C_sf"/>
</dbReference>